<evidence type="ECO:0000313" key="1">
    <source>
        <dbReference type="EMBL" id="KAA6451586.1"/>
    </source>
</evidence>
<dbReference type="GeneID" id="92790446"/>
<keyword evidence="3" id="KW-1185">Reference proteome</keyword>
<dbReference type="EMBL" id="QSND01000002">
    <property type="protein sequence ID" value="KAA6451586.1"/>
    <property type="molecule type" value="Genomic_DNA"/>
</dbReference>
<proteinExistence type="predicted"/>
<dbReference type="STRING" id="1925020.BTA30_02005"/>
<reference evidence="1 4" key="2">
    <citation type="submission" date="2018-08" db="EMBL/GenBank/DDBJ databases">
        <title>Bacillus phenotypic plasticity.</title>
        <authorList>
            <person name="Hurtado E."/>
        </authorList>
    </citation>
    <scope>NUCLEOTIDE SEQUENCE [LARGE SCALE GENOMIC DNA]</scope>
    <source>
        <strain evidence="1 4">427</strain>
    </source>
</reference>
<sequence length="79" mass="9187">MNQKVKSLKQTAQNKTWVSFLNQNHPYSLLHWSIGGTESVKKDVWLLQDEMTFETKEFDTIEKAIAWIGENMSDITDVL</sequence>
<dbReference type="OrthoDB" id="2893663at2"/>
<organism evidence="2 3">
    <name type="scientific">Bacillus swezeyi</name>
    <dbReference type="NCBI Taxonomy" id="1925020"/>
    <lineage>
        <taxon>Bacteria</taxon>
        <taxon>Bacillati</taxon>
        <taxon>Bacillota</taxon>
        <taxon>Bacilli</taxon>
        <taxon>Bacillales</taxon>
        <taxon>Bacillaceae</taxon>
        <taxon>Bacillus</taxon>
    </lineage>
</organism>
<gene>
    <name evidence="2" type="ORF">BW143_15750</name>
    <name evidence="1" type="ORF">DX927_12660</name>
</gene>
<evidence type="ECO:0000313" key="2">
    <source>
        <dbReference type="EMBL" id="OMI02939.1"/>
    </source>
</evidence>
<dbReference type="Pfam" id="PF10827">
    <property type="entry name" value="DUF2552"/>
    <property type="match status" value="1"/>
</dbReference>
<dbReference type="AlphaFoldDB" id="A0A1R1S2E8"/>
<evidence type="ECO:0000313" key="4">
    <source>
        <dbReference type="Proteomes" id="UP000324326"/>
    </source>
</evidence>
<reference evidence="2 3" key="1">
    <citation type="submission" date="2017-01" db="EMBL/GenBank/DDBJ databases">
        <title>Bacillus phylogenomics.</title>
        <authorList>
            <person name="Dunlap C."/>
        </authorList>
    </citation>
    <scope>NUCLEOTIDE SEQUENCE [LARGE SCALE GENOMIC DNA]</scope>
    <source>
        <strain evidence="2 3">NRRL B-41282</strain>
    </source>
</reference>
<evidence type="ECO:0000313" key="3">
    <source>
        <dbReference type="Proteomes" id="UP000187367"/>
    </source>
</evidence>
<protein>
    <submittedName>
        <fullName evidence="1">DUF2552 domain-containing protein</fullName>
    </submittedName>
</protein>
<dbReference type="Proteomes" id="UP000324326">
    <property type="component" value="Unassembled WGS sequence"/>
</dbReference>
<dbReference type="EMBL" id="MTJL01000030">
    <property type="protein sequence ID" value="OMI02939.1"/>
    <property type="molecule type" value="Genomic_DNA"/>
</dbReference>
<comment type="caution">
    <text evidence="2">The sequence shown here is derived from an EMBL/GenBank/DDBJ whole genome shotgun (WGS) entry which is preliminary data.</text>
</comment>
<dbReference type="RefSeq" id="WP_076758596.1">
    <property type="nucleotide sequence ID" value="NZ_CM125431.1"/>
</dbReference>
<accession>A0A1R1QG20</accession>
<name>A0A1R1S2E8_9BACI</name>
<dbReference type="Proteomes" id="UP000187367">
    <property type="component" value="Unassembled WGS sequence"/>
</dbReference>
<dbReference type="InterPro" id="IPR020157">
    <property type="entry name" value="Uncharacterised_YqkC"/>
</dbReference>
<accession>A0A1R1S2E8</accession>